<evidence type="ECO:0000256" key="6">
    <source>
        <dbReference type="SAM" id="MobiDB-lite"/>
    </source>
</evidence>
<dbReference type="GO" id="GO:0006281">
    <property type="term" value="P:DNA repair"/>
    <property type="evidence" value="ECO:0007669"/>
    <property type="project" value="TreeGrafter"/>
</dbReference>
<reference evidence="8 9" key="1">
    <citation type="submission" date="2016-07" db="EMBL/GenBank/DDBJ databases">
        <title>Pervasive Adenine N6-methylation of Active Genes in Fungi.</title>
        <authorList>
            <consortium name="DOE Joint Genome Institute"/>
            <person name="Mondo S.J."/>
            <person name="Dannebaum R.O."/>
            <person name="Kuo R.C."/>
            <person name="Labutti K."/>
            <person name="Haridas S."/>
            <person name="Kuo A."/>
            <person name="Salamov A."/>
            <person name="Ahrendt S.R."/>
            <person name="Lipzen A."/>
            <person name="Sullivan W."/>
            <person name="Andreopoulos W.B."/>
            <person name="Clum A."/>
            <person name="Lindquist E."/>
            <person name="Daum C."/>
            <person name="Ramamoorthy G.K."/>
            <person name="Gryganskyi A."/>
            <person name="Culley D."/>
            <person name="Magnuson J.K."/>
            <person name="James T.Y."/>
            <person name="O'Malley M.A."/>
            <person name="Stajich J.E."/>
            <person name="Spatafora J.W."/>
            <person name="Visel A."/>
            <person name="Grigoriev I.V."/>
        </authorList>
    </citation>
    <scope>NUCLEOTIDE SEQUENCE [LARGE SCALE GENOMIC DNA]</scope>
    <source>
        <strain evidence="8 9">CBS 129021</strain>
    </source>
</reference>
<dbReference type="GO" id="GO:0008168">
    <property type="term" value="F:methyltransferase activity"/>
    <property type="evidence" value="ECO:0007669"/>
    <property type="project" value="UniProtKB-KW"/>
</dbReference>
<dbReference type="InterPro" id="IPR050628">
    <property type="entry name" value="SNF2_RAD54_helicase_TF"/>
</dbReference>
<dbReference type="PANTHER" id="PTHR45626">
    <property type="entry name" value="TRANSCRIPTION TERMINATION FACTOR 2-RELATED"/>
    <property type="match status" value="1"/>
</dbReference>
<keyword evidence="5" id="KW-0067">ATP-binding</keyword>
<proteinExistence type="predicted"/>
<dbReference type="GO" id="GO:0016787">
    <property type="term" value="F:hydrolase activity"/>
    <property type="evidence" value="ECO:0007669"/>
    <property type="project" value="UniProtKB-KW"/>
</dbReference>
<dbReference type="GO" id="GO:0005634">
    <property type="term" value="C:nucleus"/>
    <property type="evidence" value="ECO:0007669"/>
    <property type="project" value="TreeGrafter"/>
</dbReference>
<dbReference type="Gene3D" id="3.40.50.300">
    <property type="entry name" value="P-loop containing nucleotide triphosphate hydrolases"/>
    <property type="match status" value="2"/>
</dbReference>
<keyword evidence="4" id="KW-0378">Hydrolase</keyword>
<dbReference type="OrthoDB" id="423221at2759"/>
<dbReference type="SMART" id="SM00487">
    <property type="entry name" value="DEXDc"/>
    <property type="match status" value="1"/>
</dbReference>
<dbReference type="Gene3D" id="3.40.50.150">
    <property type="entry name" value="Vaccinia Virus protein VP39"/>
    <property type="match status" value="1"/>
</dbReference>
<evidence type="ECO:0000256" key="1">
    <source>
        <dbReference type="ARBA" id="ARBA00022603"/>
    </source>
</evidence>
<dbReference type="InterPro" id="IPR001525">
    <property type="entry name" value="C5_MeTfrase"/>
</dbReference>
<dbReference type="InterPro" id="IPR029063">
    <property type="entry name" value="SAM-dependent_MTases_sf"/>
</dbReference>
<dbReference type="InterPro" id="IPR027417">
    <property type="entry name" value="P-loop_NTPase"/>
</dbReference>
<dbReference type="GeneID" id="63774288"/>
<accession>A0A1Y2EBT2</accession>
<evidence type="ECO:0000259" key="7">
    <source>
        <dbReference type="SMART" id="SM00487"/>
    </source>
</evidence>
<dbReference type="InterPro" id="IPR014001">
    <property type="entry name" value="Helicase_ATP-bd"/>
</dbReference>
<dbReference type="SUPFAM" id="SSF52540">
    <property type="entry name" value="P-loop containing nucleoside triphosphate hydrolases"/>
    <property type="match status" value="2"/>
</dbReference>
<keyword evidence="2" id="KW-0808">Transferase</keyword>
<dbReference type="Proteomes" id="UP000193689">
    <property type="component" value="Unassembled WGS sequence"/>
</dbReference>
<feature type="compositionally biased region" description="Polar residues" evidence="6">
    <location>
        <begin position="65"/>
        <end position="84"/>
    </location>
</feature>
<dbReference type="InterPro" id="IPR000330">
    <property type="entry name" value="SNF2_N"/>
</dbReference>
<organism evidence="8 9">
    <name type="scientific">Pseudomassariella vexata</name>
    <dbReference type="NCBI Taxonomy" id="1141098"/>
    <lineage>
        <taxon>Eukaryota</taxon>
        <taxon>Fungi</taxon>
        <taxon>Dikarya</taxon>
        <taxon>Ascomycota</taxon>
        <taxon>Pezizomycotina</taxon>
        <taxon>Sordariomycetes</taxon>
        <taxon>Xylariomycetidae</taxon>
        <taxon>Amphisphaeriales</taxon>
        <taxon>Pseudomassariaceae</taxon>
        <taxon>Pseudomassariella</taxon>
    </lineage>
</organism>
<feature type="region of interest" description="Disordered" evidence="6">
    <location>
        <begin position="1512"/>
        <end position="1542"/>
    </location>
</feature>
<evidence type="ECO:0000256" key="2">
    <source>
        <dbReference type="ARBA" id="ARBA00022679"/>
    </source>
</evidence>
<dbReference type="Pfam" id="PF00176">
    <property type="entry name" value="SNF2-rel_dom"/>
    <property type="match status" value="1"/>
</dbReference>
<feature type="compositionally biased region" description="Polar residues" evidence="6">
    <location>
        <begin position="10"/>
        <end position="28"/>
    </location>
</feature>
<sequence>MARQAKGRQKASTGNTTKEAVTTKTNGCGTKRAAADDFAVQKRRRIQSNTPLAASGDGLTAAADASNSNDTTNQPDGTNLAGNTAANPTILLCQKCYDGSGKAYESRFRWIYPDKKTKREDKSTETGLNRTLPPIPNVYVAFDDLMKKALENHPAAFNKIIGRGGIAFRFATMCSGTDAPYFALKLMQESLLLQGKQEVFRFEHVFGVEIDPAKQAFLSLNTEATIFRDVREMANETCEIATTAHGSKAEIPRNIQLLVAGTSCVDFSALNTKKKSGFSIDIFAIAKEECSAAEFAALCEAQSNAEGEDDDLKKKGSKGWGLIPTEDLMRVMSRVLNAIKGKLDEGGESDTTFFSMLLYAKKYRPSMIILENVSGAPWKDARDVWLRGIGYTAEIIALDTKDFYMPQTRKRMYLVAMDMQAFPGIDLTQVVTQWQTILGGLKRRASSSIEDYLLQENSRLIQIARQELEHKAEGKKSRDKEWFHSLQRHNRARRNEGLGQSRPLTQWTDAGCIKLYDRMDPIIIGGQAPRVWDLLDINFLRGIFSLPGFISFDNRFKMKHYDLSQNVDRGVVAHFGLAGCLTPNGIPFLGDQCRFITGYEALALQGLPLERLDMSRQTQDQLKDLAGNAMTTTVVGATILASFIALAESDGDSFRIFKTIAGSGYQHPLLNPQASGPFGQKAFGPENLELFKAESGVAFAVQEVLNILAKARRYCRCNGTAKYSSDIFLICVDCGIIRCANCAGNPIHRYQRYHQPLERLTFNPAVRSLMQHFPTLVSGLFTDSQLNQYLKGPGMYSFASALRELKSSIFRLQEVHITETMTITYSAGSAFILKASISDHGITWFVRLDRHCVHGDIVNEKEETIGDFLSRQRPFAKAELPACAQHALPCPADWDFWQFQTEELPMLVYKQQERIELVPTGRLYPLQVNRILRSALGSYVHLPKCDAAENSLFVNNKGPKPVYLFKDPTKTGPAEDDYFVVSYNNRLLQTPEHREILLSFNPKHQLHELKDGKTMVNFSIDAPFDTYTKLWLPKEDTQASTSGECEGKQLLSQLEDIRLDKCSIPRALQKLGLACNELGQKDGWYTVPKHDMPEVLKQLAFGNLKLIEVMSTNRKYGSSNIPVTLSDLCDECSPSPPAVSWLSREETSGRAEPCHDHLDAKAYEDALKSVPPAFGVQVQVRCPSVDLTESQKVVLTARYVWNPQLLKHKVLRLLPGIEETLSVSTANQVSVTTKVEHHHADTLAPTLAPFRESIKPLRKSSNLNIQPPSFVKKGEMLHERQQISVEWMVRREKQGARFVEREIEEEVVPELQLRLVGCAEREIFCRGGLIADDVGYGKTVITLALIDLQQSMHDEQLFEEREEKVKEDGREALNATLIIVPKHLTEQWKTEISKFLGLDSYSTVVIKTWTLAQKNPTIDAIRRAKIVIVSDAIFKVKAYQDSLQYWAGKAFSAEKLSERAYRAWHDGCVSSIRAFLREYRFGNKTDDELQNAISESRDADLEDNKALLANRVEKSSRRKRQLQSKSKKTPQQDSSKTRGKKIGSGMFMDANILLEFFTWNRIVWDEASEKNPETRQFVRSALADAKWLLTGTPPTRSLRELDSMAMPLGVHIAVPMDLRQGLPRITEGPSLSVRTDGEIYRSYGKNKSERYVEERHEQGEAFLSALSCANPVDVGLYEVEEKVVVCYPTFVELAYYLDLQQELRRADMDAYSLGQRSLQDLINNIRLKANFPSSGRDLGMQGLLHRASLPIQNAGEDPQASQALVNKRQELLDEAKACLKRVFEKTIWLAHRLQLSKVNIGITEKDCALDELWDLLAALEDGIFERFGGVDAWFTVAHTILSIYEHRNVFPVETLRDRINGPRPFFRFSDQIKRTDFLMPDACHMGAFMAYALMDGFSRTYAPKDGVTMAYAPVYGTSMPWEYVPLDSASMAANPDADAPVPDAPLIHFLPDAAYAARTKSFDHHYTVLNKDIDRMGMDEIRDLLQDYYEVKVTDTQEPADPIKSLINELEDVLGDIPDIRKEKLAKDIDAAAKVMKTATKGNKPAATTVTLDNTLSDAQKQRLRQALKKLLEVVEAERDRDGAANTQVADVSMYGDWSIAELSDKCRQRGLKVKTTSLPQLKKLLVDDANGTASDESYIGPNLQASRVRTPLQLVGNVLRTRGTKIEVLHDEYKQLYSKLLTVHQYLIDLDKQHRLAVCFNLIERAQKVTCNECQNNASYIVLECGHALCQEHHEGKVCCGYGMKECPSVLNTCTLSIEQIERSTKSAPDDNQSSKLRAIVDLVLSIHNRHEKVVIFAQHDAVLHQIVDALGKKNITAYTTTPRPNTDADKKEAGKGKSTRRKPAKSNVMKDDEVVEQFKQGIFPVLVLKLSSPEASGSNLVVANHMIFATPLITDCQEEYDAYMKQARGRCIREGQKKPVYIYHCLTILTAEVDVLELRTRQHVLVAPHSETGVLVDKKKSAEHVKKHLEQSGVSLQRINSLLEPKEVFKAMDESDYIIIRAASE</sequence>
<evidence type="ECO:0000313" key="8">
    <source>
        <dbReference type="EMBL" id="ORY68764.1"/>
    </source>
</evidence>
<dbReference type="SUPFAM" id="SSF53335">
    <property type="entry name" value="S-adenosyl-L-methionine-dependent methyltransferases"/>
    <property type="match status" value="1"/>
</dbReference>
<dbReference type="EMBL" id="MCFJ01000003">
    <property type="protein sequence ID" value="ORY68764.1"/>
    <property type="molecule type" value="Genomic_DNA"/>
</dbReference>
<evidence type="ECO:0000256" key="4">
    <source>
        <dbReference type="ARBA" id="ARBA00022801"/>
    </source>
</evidence>
<feature type="region of interest" description="Disordered" evidence="6">
    <location>
        <begin position="1"/>
        <end position="84"/>
    </location>
</feature>
<dbReference type="GO" id="GO:0008094">
    <property type="term" value="F:ATP-dependent activity, acting on DNA"/>
    <property type="evidence" value="ECO:0007669"/>
    <property type="project" value="TreeGrafter"/>
</dbReference>
<keyword evidence="9" id="KW-1185">Reference proteome</keyword>
<dbReference type="CDD" id="cd18793">
    <property type="entry name" value="SF2_C_SNF"/>
    <property type="match status" value="1"/>
</dbReference>
<dbReference type="Pfam" id="PF00145">
    <property type="entry name" value="DNA_methylase"/>
    <property type="match status" value="1"/>
</dbReference>
<dbReference type="InterPro" id="IPR049730">
    <property type="entry name" value="SNF2/RAD54-like_C"/>
</dbReference>
<name>A0A1Y2EBT2_9PEZI</name>
<gene>
    <name evidence="8" type="ORF">BCR38DRAFT_406664</name>
</gene>
<dbReference type="STRING" id="1141098.A0A1Y2EBT2"/>
<dbReference type="GO" id="GO:0005524">
    <property type="term" value="F:ATP binding"/>
    <property type="evidence" value="ECO:0007669"/>
    <property type="project" value="UniProtKB-KW"/>
</dbReference>
<dbReference type="RefSeq" id="XP_040719051.1">
    <property type="nucleotide sequence ID" value="XM_040858076.1"/>
</dbReference>
<keyword evidence="3" id="KW-0547">Nucleotide-binding</keyword>
<dbReference type="GO" id="GO:0032259">
    <property type="term" value="P:methylation"/>
    <property type="evidence" value="ECO:0007669"/>
    <property type="project" value="UniProtKB-KW"/>
</dbReference>
<protein>
    <recommendedName>
        <fullName evidence="7">Helicase ATP-binding domain-containing protein</fullName>
    </recommendedName>
</protein>
<keyword evidence="1" id="KW-0489">Methyltransferase</keyword>
<evidence type="ECO:0000313" key="9">
    <source>
        <dbReference type="Proteomes" id="UP000193689"/>
    </source>
</evidence>
<feature type="region of interest" description="Disordered" evidence="6">
    <location>
        <begin position="2319"/>
        <end position="2351"/>
    </location>
</feature>
<evidence type="ECO:0000256" key="3">
    <source>
        <dbReference type="ARBA" id="ARBA00022741"/>
    </source>
</evidence>
<comment type="caution">
    <text evidence="8">The sequence shown here is derived from an EMBL/GenBank/DDBJ whole genome shotgun (WGS) entry which is preliminary data.</text>
</comment>
<feature type="compositionally biased region" description="Basic residues" evidence="6">
    <location>
        <begin position="1516"/>
        <end position="1528"/>
    </location>
</feature>
<dbReference type="PANTHER" id="PTHR45626:SF26">
    <property type="entry name" value="FAMILY HELICASE, PUTATIVE (AFU_ORTHOLOGUE AFUA_2G09120)-RELATED"/>
    <property type="match status" value="1"/>
</dbReference>
<dbReference type="InParanoid" id="A0A1Y2EBT2"/>
<evidence type="ECO:0000256" key="5">
    <source>
        <dbReference type="ARBA" id="ARBA00022840"/>
    </source>
</evidence>
<feature type="domain" description="Helicase ATP-binding" evidence="7">
    <location>
        <begin position="1296"/>
        <end position="1628"/>
    </location>
</feature>
<feature type="compositionally biased region" description="Basic and acidic residues" evidence="6">
    <location>
        <begin position="2328"/>
        <end position="2337"/>
    </location>
</feature>